<accession>A0ABQ4G457</accession>
<evidence type="ECO:0000313" key="3">
    <source>
        <dbReference type="Proteomes" id="UP000603904"/>
    </source>
</evidence>
<proteinExistence type="predicted"/>
<name>A0ABQ4G457_9ACTN</name>
<reference evidence="2 3" key="1">
    <citation type="submission" date="2021-01" db="EMBL/GenBank/DDBJ databases">
        <title>Whole genome shotgun sequence of Microbispora corallina NBRC 16416.</title>
        <authorList>
            <person name="Komaki H."/>
            <person name="Tamura T."/>
        </authorList>
    </citation>
    <scope>NUCLEOTIDE SEQUENCE [LARGE SCALE GENOMIC DNA]</scope>
    <source>
        <strain evidence="2 3">NBRC 16416</strain>
    </source>
</reference>
<evidence type="ECO:0000256" key="1">
    <source>
        <dbReference type="SAM" id="MobiDB-lite"/>
    </source>
</evidence>
<gene>
    <name evidence="2" type="ORF">Mco01_48000</name>
</gene>
<dbReference type="Proteomes" id="UP000603904">
    <property type="component" value="Unassembled WGS sequence"/>
</dbReference>
<evidence type="ECO:0000313" key="2">
    <source>
        <dbReference type="EMBL" id="GIH41800.1"/>
    </source>
</evidence>
<keyword evidence="3" id="KW-1185">Reference proteome</keyword>
<protein>
    <submittedName>
        <fullName evidence="2">Uncharacterized protein</fullName>
    </submittedName>
</protein>
<feature type="region of interest" description="Disordered" evidence="1">
    <location>
        <begin position="46"/>
        <end position="65"/>
    </location>
</feature>
<dbReference type="EMBL" id="BOOC01000025">
    <property type="protein sequence ID" value="GIH41800.1"/>
    <property type="molecule type" value="Genomic_DNA"/>
</dbReference>
<organism evidence="2 3">
    <name type="scientific">Microbispora corallina</name>
    <dbReference type="NCBI Taxonomy" id="83302"/>
    <lineage>
        <taxon>Bacteria</taxon>
        <taxon>Bacillati</taxon>
        <taxon>Actinomycetota</taxon>
        <taxon>Actinomycetes</taxon>
        <taxon>Streptosporangiales</taxon>
        <taxon>Streptosporangiaceae</taxon>
        <taxon>Microbispora</taxon>
    </lineage>
</organism>
<sequence>MAAMTWIFAAVGLAVAGLAVLAVPAVRVFAAARGLGAELDRARRRLGPPEDEFPAAGSTLRAERG</sequence>
<comment type="caution">
    <text evidence="2">The sequence shown here is derived from an EMBL/GenBank/DDBJ whole genome shotgun (WGS) entry which is preliminary data.</text>
</comment>